<gene>
    <name evidence="2" type="ORF">XINFAN_02972</name>
</gene>
<dbReference type="RefSeq" id="WP_199286436.1">
    <property type="nucleotide sequence ID" value="NZ_UXAW01000086.1"/>
</dbReference>
<sequence>MQMVERRFPGVILLASVNADRIFSAGTVVLGLLAGAFLGTAIIGAY</sequence>
<keyword evidence="1" id="KW-0812">Transmembrane</keyword>
<keyword evidence="1" id="KW-1133">Transmembrane helix</keyword>
<evidence type="ECO:0000313" key="3">
    <source>
        <dbReference type="Proteomes" id="UP000277498"/>
    </source>
</evidence>
<proteinExistence type="predicted"/>
<feature type="transmembrane region" description="Helical" evidence="1">
    <location>
        <begin position="29"/>
        <end position="45"/>
    </location>
</feature>
<evidence type="ECO:0000313" key="2">
    <source>
        <dbReference type="EMBL" id="VDC31587.1"/>
    </source>
</evidence>
<protein>
    <submittedName>
        <fullName evidence="2">Uncharacterized protein</fullName>
    </submittedName>
</protein>
<accession>A0A3P5XA42</accession>
<evidence type="ECO:0000256" key="1">
    <source>
        <dbReference type="SAM" id="Phobius"/>
    </source>
</evidence>
<dbReference type="EMBL" id="UXAW01000086">
    <property type="protein sequence ID" value="VDC31587.1"/>
    <property type="molecule type" value="Genomic_DNA"/>
</dbReference>
<keyword evidence="1" id="KW-0472">Membrane</keyword>
<keyword evidence="3" id="KW-1185">Reference proteome</keyword>
<reference evidence="2 3" key="1">
    <citation type="submission" date="2018-11" db="EMBL/GenBank/DDBJ databases">
        <authorList>
            <person name="Criscuolo A."/>
        </authorList>
    </citation>
    <scope>NUCLEOTIDE SEQUENCE [LARGE SCALE GENOMIC DNA]</scope>
    <source>
        <strain evidence="2">ACIP111625</strain>
    </source>
</reference>
<organism evidence="2 3">
    <name type="scientific">Pseudogemmobacter humi</name>
    <dbReference type="NCBI Taxonomy" id="2483812"/>
    <lineage>
        <taxon>Bacteria</taxon>
        <taxon>Pseudomonadati</taxon>
        <taxon>Pseudomonadota</taxon>
        <taxon>Alphaproteobacteria</taxon>
        <taxon>Rhodobacterales</taxon>
        <taxon>Paracoccaceae</taxon>
        <taxon>Pseudogemmobacter</taxon>
    </lineage>
</organism>
<dbReference type="Proteomes" id="UP000277498">
    <property type="component" value="Unassembled WGS sequence"/>
</dbReference>
<name>A0A3P5XA42_9RHOB</name>
<dbReference type="AlphaFoldDB" id="A0A3P5XA42"/>